<keyword evidence="17" id="KW-0460">Magnesium</keyword>
<dbReference type="SUPFAM" id="SSF48726">
    <property type="entry name" value="Immunoglobulin"/>
    <property type="match status" value="9"/>
</dbReference>
<feature type="compositionally biased region" description="Low complexity" evidence="22">
    <location>
        <begin position="1338"/>
        <end position="1349"/>
    </location>
</feature>
<dbReference type="InterPro" id="IPR047844">
    <property type="entry name" value="ROP_DD"/>
</dbReference>
<keyword evidence="8" id="KW-0723">Serine/threonine-protein kinase</keyword>
<dbReference type="GO" id="GO:0055013">
    <property type="term" value="P:cardiac muscle cell development"/>
    <property type="evidence" value="ECO:0007669"/>
    <property type="project" value="UniProtKB-ARBA"/>
</dbReference>
<keyword evidence="18" id="KW-0112">Calmodulin-binding</keyword>
<dbReference type="InterPro" id="IPR036116">
    <property type="entry name" value="FN3_sf"/>
</dbReference>
<evidence type="ECO:0000256" key="21">
    <source>
        <dbReference type="PROSITE-ProRule" id="PRU10141"/>
    </source>
</evidence>
<keyword evidence="19" id="KW-0393">Immunoglobulin domain</keyword>
<dbReference type="CDD" id="cd23019">
    <property type="entry name" value="DD_ROP"/>
    <property type="match status" value="1"/>
</dbReference>
<dbReference type="FunFam" id="2.60.40.10:FF:000425">
    <property type="entry name" value="Myosin light chain kinase"/>
    <property type="match status" value="1"/>
</dbReference>
<reference evidence="26 27" key="1">
    <citation type="submission" date="2019-01" db="EMBL/GenBank/DDBJ databases">
        <title>Draft Genome and Complete Hox-Cluster Characterization of the Sterlet Sturgeon (Acipenser ruthenus).</title>
        <authorList>
            <person name="Wei Q."/>
        </authorList>
    </citation>
    <scope>NUCLEOTIDE SEQUENCE [LARGE SCALE GENOMIC DNA]</scope>
    <source>
        <strain evidence="26">WHYD16114868_AA</strain>
        <tissue evidence="26">Blood</tissue>
    </source>
</reference>
<keyword evidence="12" id="KW-0677">Repeat</keyword>
<evidence type="ECO:0000259" key="25">
    <source>
        <dbReference type="PROSITE" id="PS50853"/>
    </source>
</evidence>
<proteinExistence type="inferred from homology"/>
<comment type="cofactor">
    <cofactor evidence="2">
        <name>Mg(2+)</name>
        <dbReference type="ChEBI" id="CHEBI:18420"/>
    </cofactor>
</comment>
<dbReference type="Gene3D" id="1.10.510.10">
    <property type="entry name" value="Transferase(Phosphotransferase) domain 1"/>
    <property type="match status" value="1"/>
</dbReference>
<dbReference type="GO" id="GO:0045989">
    <property type="term" value="P:positive regulation of striated muscle contraction"/>
    <property type="evidence" value="ECO:0007669"/>
    <property type="project" value="UniProtKB-ARBA"/>
</dbReference>
<feature type="domain" description="Ig-like" evidence="24">
    <location>
        <begin position="653"/>
        <end position="739"/>
    </location>
</feature>
<evidence type="ECO:0000256" key="13">
    <source>
        <dbReference type="ARBA" id="ARBA00022741"/>
    </source>
</evidence>
<dbReference type="GO" id="GO:0003007">
    <property type="term" value="P:heart morphogenesis"/>
    <property type="evidence" value="ECO:0007669"/>
    <property type="project" value="UniProtKB-ARBA"/>
</dbReference>
<evidence type="ECO:0000256" key="5">
    <source>
        <dbReference type="ARBA" id="ARBA00012430"/>
    </source>
</evidence>
<dbReference type="SUPFAM" id="SSF49265">
    <property type="entry name" value="Fibronectin type III"/>
    <property type="match status" value="1"/>
</dbReference>
<sequence length="2012" mass="224762">MRRCSQKDLGSWAYRVQAQGKTKHEVEITMIPVQLCNSRIWHLKRFGEKMAPPGKQVTIPEELPEILKAFTKAAIRTQPADIVRWSALYFTALANGQPLPIKSERLASPSHAEFSIDHLKTLHEKFGSRCSVYPEELAQKWKELNLPEKLLRDIMTVGNFGEEVDWLKFIALACSALGGIAVMYRIYLCTVLCQDTTGKETYQDVDEALSKMKSFQFKFEASEKENQILNISLNSVMLRTLQGSMTRLLSELNMDNSRSKAGSHLIKTILELYENQQKVRGYPEPQITWYKNGKPVLAGDRNGIEQSARGTFSLVIKDVQEEDGGKYTCKAVNDGGARQVTVELTVEGNARQKYNLPSTSKSSGGRFGVPSIDSRPSIWGESPPKFVTKPSRLILKDGQSGKFSAKITGRPQPQVIWLKDDAELKQSDHFNLFEKSGIHFLEIRDAQPEDSGMYTCSVVNSAGKASASAELTVQSSDTKSGIISAKPSARVIKTEETSESQHTTANGIIKQQKSTTTAVKTEPKETLTTMRAISRESNVLTQRKAEPVKKASAAEPKKSLVDPKAEVRRSEVQQKTASTITLQSVKVNQKTKADVKPAPDPRVEAAKKVTQQVTVESRITFQAIQGVTKEPGKLRETSKITAEQKWETKGSPPKFEIQPQSLDALEGQEVTFKSKGSPQPDVKWIRDGIPLRGKAGLKIYEEGSMYCLSLAQVHKDDCGQYSCTAINNRGQASCTWTLNVKSPKVEGKAPFVTIPLKGCTVSEGQDFVLQCSVEANPTPQITWLLNEKKAAKREEANKTFPPVVLKALTDMRVMDGSQVRMTVEVTGNPQPEIVWLHNGKEIQESEDFHFEKKGNEYILYIQEVFPEDTGKYTCAVWNELGETRSEATLTVQEPQDGVQPWFISKPKSITTRLGQHTLLSCAIAGDPFPDFQWLKDGQEIVLEEDCEILQNEDLVTLLFRSVQPHHAGEYEIKLKNPIGDCSCLVSLLVREGLLSSEETHQTDPEKEADHFGEEGEGEVTHGTVRLGRSGTARKSPRDLKDTGYEADVRGLLKRRVETKEHCEDKIRQQEAEQVDFRTVLGKKVTTKSISEEDLKELSAEQMDFRANLQRQVKPKTLSEDDRKVYNSQQVDFRAVLGTKSIPKVSTPEKSQAKNAAPDFRSVLGLKKKPPVENNNNNNNNDNSAGKKEVQNSQPDNKEQKNDVNCEHGCPVVDGGIIGKKSNNIGKEPVFIEQLGDTRVTDGERLRLQCQVASAPPPVVTWSLDGKVIKSSKFIVLAQEGGVCSLTIDKALPEDEGQYKCIAENSAGRAECCCLVHVDDPSDTNPSKLSDKNAKKPKSTPSTPTTETIPPQILQFPDDMKVRAGEPLDLFCKFGGTQPITCTWLKFKKQIEEKGPVKIENTETTSKLTISPTKPEHCGFYILQLENKHGSRQAQINITIVDKPEPPAGVPCASDIRSSALTLSWYGPTYDGGSAVQSYTLEIWNSVDKQWTDLATCCSTSYNIQDLLPDREYKFQLRAANVYGVSEPSQESDLVKVGEKPADADKDPEPEYRNVTINTNQKVNELYNIEERLGTGKFGQVFKLSEKKTGKIWAGKFIRAYSAKDKENVRQEIQIMNDLHHPKLVQCIDAFESKADIVMVMEIISGGELFERIIDEDFELTEREVIKYMQQITDGVQFIHQQGIVHLDLKPENIMCVNKTGSRIKLIDFGLARRLENSSSLKVLFGTPEFVAPEVINYEAIGYVTDMWSIGVICYILVSGLSPFMGDNDNETLSNVTSATWDFDDDAFDEISEEAKNFISSLLKKDMKRRLTCSQCIQHPWLQKDTKNMEAKKLSKERMKKYILRRKWQKTGHAVRAIGRLSSMAMISGLSGKKGGSPVSPPISDKFVTEDDFPKQFLEALDEERTNAKPYFSTVIKDVEVVEGSAARFDCKIEGFPDPEVVWYKDEQPIKETRHFQIDYDEEGNCCLVISDVSGEDDAKYTCKAVNSLGEATCTAELIVEVMGKEEEEEEEE</sequence>
<gene>
    <name evidence="26" type="ORF">EOD39_9248</name>
</gene>
<dbReference type="EC" id="2.7.11.18" evidence="5"/>
<evidence type="ECO:0000256" key="2">
    <source>
        <dbReference type="ARBA" id="ARBA00001946"/>
    </source>
</evidence>
<feature type="binding site" evidence="21">
    <location>
        <position position="1595"/>
    </location>
    <ligand>
        <name>ATP</name>
        <dbReference type="ChEBI" id="CHEBI:30616"/>
    </ligand>
</feature>
<evidence type="ECO:0000256" key="3">
    <source>
        <dbReference type="ARBA" id="ARBA00004496"/>
    </source>
</evidence>
<dbReference type="PROSITE" id="PS50835">
    <property type="entry name" value="IG_LIKE"/>
    <property type="match status" value="9"/>
</dbReference>
<dbReference type="PROSITE" id="PS50011">
    <property type="entry name" value="PROTEIN_KINASE_DOM"/>
    <property type="match status" value="1"/>
</dbReference>
<feature type="domain" description="Ig-like" evidence="24">
    <location>
        <begin position="384"/>
        <end position="472"/>
    </location>
</feature>
<dbReference type="Pfam" id="PF15254">
    <property type="entry name" value="CCDC14"/>
    <property type="match status" value="1"/>
</dbReference>
<evidence type="ECO:0000256" key="4">
    <source>
        <dbReference type="ARBA" id="ARBA00006692"/>
    </source>
</evidence>
<comment type="caution">
    <text evidence="26">The sequence shown here is derived from an EMBL/GenBank/DDBJ whole genome shotgun (WGS) entry which is preliminary data.</text>
</comment>
<dbReference type="Pfam" id="PF00041">
    <property type="entry name" value="fn3"/>
    <property type="match status" value="1"/>
</dbReference>
<feature type="compositionally biased region" description="Basic and acidic residues" evidence="22">
    <location>
        <begin position="555"/>
        <end position="572"/>
    </location>
</feature>
<feature type="compositionally biased region" description="Basic and acidic residues" evidence="22">
    <location>
        <begin position="997"/>
        <end position="1013"/>
    </location>
</feature>
<name>A0A662YXF4_ACIRT</name>
<feature type="region of interest" description="Disordered" evidence="22">
    <location>
        <begin position="996"/>
        <end position="1020"/>
    </location>
</feature>
<feature type="domain" description="Ig-like" evidence="24">
    <location>
        <begin position="1909"/>
        <end position="1998"/>
    </location>
</feature>
<dbReference type="InterPro" id="IPR036179">
    <property type="entry name" value="Ig-like_dom_sf"/>
</dbReference>
<dbReference type="SMART" id="SM00409">
    <property type="entry name" value="IG"/>
    <property type="match status" value="8"/>
</dbReference>
<feature type="region of interest" description="Disordered" evidence="22">
    <location>
        <begin position="539"/>
        <end position="573"/>
    </location>
</feature>
<dbReference type="SUPFAM" id="SSF56112">
    <property type="entry name" value="Protein kinase-like (PK-like)"/>
    <property type="match status" value="1"/>
</dbReference>
<dbReference type="InterPro" id="IPR013098">
    <property type="entry name" value="Ig_I-set"/>
</dbReference>
<dbReference type="PROSITE" id="PS50853">
    <property type="entry name" value="FN3"/>
    <property type="match status" value="1"/>
</dbReference>
<feature type="domain" description="Ig-like" evidence="24">
    <location>
        <begin position="1350"/>
        <end position="1438"/>
    </location>
</feature>
<dbReference type="FunFam" id="2.60.40.10:FF:000107">
    <property type="entry name" value="Myosin, light chain kinase a"/>
    <property type="match status" value="3"/>
</dbReference>
<feature type="domain" description="Ig-like" evidence="24">
    <location>
        <begin position="750"/>
        <end position="786"/>
    </location>
</feature>
<feature type="compositionally biased region" description="Low complexity" evidence="22">
    <location>
        <begin position="1173"/>
        <end position="1182"/>
    </location>
</feature>
<dbReference type="GO" id="GO:0005524">
    <property type="term" value="F:ATP binding"/>
    <property type="evidence" value="ECO:0007669"/>
    <property type="project" value="UniProtKB-UniRule"/>
</dbReference>
<evidence type="ECO:0000256" key="15">
    <source>
        <dbReference type="ARBA" id="ARBA00022837"/>
    </source>
</evidence>
<feature type="region of interest" description="Disordered" evidence="22">
    <location>
        <begin position="1321"/>
        <end position="1349"/>
    </location>
</feature>
<dbReference type="InterPro" id="IPR013783">
    <property type="entry name" value="Ig-like_fold"/>
</dbReference>
<dbReference type="FunFam" id="2.60.40.10:FF:000080">
    <property type="entry name" value="Myosin light chain kinase, smooth muscle"/>
    <property type="match status" value="3"/>
</dbReference>
<dbReference type="InterPro" id="IPR017441">
    <property type="entry name" value="Protein_kinase_ATP_BS"/>
</dbReference>
<dbReference type="SMART" id="SM00220">
    <property type="entry name" value="S_TKc"/>
    <property type="match status" value="1"/>
</dbReference>
<dbReference type="EMBL" id="SCEB01000162">
    <property type="protein sequence ID" value="RXN00572.1"/>
    <property type="molecule type" value="Genomic_DNA"/>
</dbReference>
<dbReference type="InterPro" id="IPR011009">
    <property type="entry name" value="Kinase-like_dom_sf"/>
</dbReference>
<evidence type="ECO:0000256" key="12">
    <source>
        <dbReference type="ARBA" id="ARBA00022737"/>
    </source>
</evidence>
<dbReference type="GO" id="GO:0005737">
    <property type="term" value="C:cytoplasm"/>
    <property type="evidence" value="ECO:0007669"/>
    <property type="project" value="UniProtKB-SubCell"/>
</dbReference>
<dbReference type="Pfam" id="PF07679">
    <property type="entry name" value="I-set"/>
    <property type="match status" value="8"/>
</dbReference>
<feature type="domain" description="Protein kinase" evidence="23">
    <location>
        <begin position="1566"/>
        <end position="1821"/>
    </location>
</feature>
<dbReference type="GO" id="GO:0005516">
    <property type="term" value="F:calmodulin binding"/>
    <property type="evidence" value="ECO:0007669"/>
    <property type="project" value="UniProtKB-KW"/>
</dbReference>
<comment type="similarity">
    <text evidence="4">Belongs to the protein kinase superfamily. CAMK Ser/Thr protein kinase family.</text>
</comment>
<dbReference type="Gene3D" id="3.30.200.20">
    <property type="entry name" value="Phosphorylase Kinase, domain 1"/>
    <property type="match status" value="1"/>
</dbReference>
<comment type="cofactor">
    <cofactor evidence="1">
        <name>Ca(2+)</name>
        <dbReference type="ChEBI" id="CHEBI:29108"/>
    </cofactor>
</comment>
<feature type="domain" description="Ig-like" evidence="24">
    <location>
        <begin position="283"/>
        <end position="345"/>
    </location>
</feature>
<feature type="compositionally biased region" description="Basic and acidic residues" evidence="22">
    <location>
        <begin position="1184"/>
        <end position="1205"/>
    </location>
</feature>
<dbReference type="Pfam" id="PF00069">
    <property type="entry name" value="Pkinase"/>
    <property type="match status" value="1"/>
</dbReference>
<keyword evidence="14 26" id="KW-0418">Kinase</keyword>
<dbReference type="InterPro" id="IPR000719">
    <property type="entry name" value="Prot_kinase_dom"/>
</dbReference>
<evidence type="ECO:0000256" key="8">
    <source>
        <dbReference type="ARBA" id="ARBA00022527"/>
    </source>
</evidence>
<evidence type="ECO:0000256" key="10">
    <source>
        <dbReference type="ARBA" id="ARBA00022679"/>
    </source>
</evidence>
<dbReference type="InterPro" id="IPR003598">
    <property type="entry name" value="Ig_sub2"/>
</dbReference>
<dbReference type="CDD" id="cd00063">
    <property type="entry name" value="FN3"/>
    <property type="match status" value="1"/>
</dbReference>
<dbReference type="FunFam" id="1.10.510.10:FF:000175">
    <property type="entry name" value="Myosin light chain kinase, smooth muscle"/>
    <property type="match status" value="1"/>
</dbReference>
<evidence type="ECO:0000256" key="17">
    <source>
        <dbReference type="ARBA" id="ARBA00022842"/>
    </source>
</evidence>
<dbReference type="PANTHER" id="PTHR47633:SF1">
    <property type="entry name" value="MYOSIN LIGHT CHAIN KINASE, SMOOTH MUSCLE"/>
    <property type="match status" value="1"/>
</dbReference>
<protein>
    <recommendedName>
        <fullName evidence="6">Myosin light chain kinase, smooth muscle</fullName>
        <ecNumber evidence="5">2.7.11.18</ecNumber>
    </recommendedName>
    <alternativeName>
        <fullName evidence="20">Telokin</fullName>
    </alternativeName>
</protein>
<evidence type="ECO:0000256" key="7">
    <source>
        <dbReference type="ARBA" id="ARBA00022490"/>
    </source>
</evidence>
<evidence type="ECO:0000313" key="27">
    <source>
        <dbReference type="Proteomes" id="UP000289886"/>
    </source>
</evidence>
<evidence type="ECO:0000256" key="14">
    <source>
        <dbReference type="ARBA" id="ARBA00022777"/>
    </source>
</evidence>
<evidence type="ECO:0000256" key="1">
    <source>
        <dbReference type="ARBA" id="ARBA00001913"/>
    </source>
</evidence>
<evidence type="ECO:0000313" key="26">
    <source>
        <dbReference type="EMBL" id="RXN00572.1"/>
    </source>
</evidence>
<keyword evidence="7" id="KW-0963">Cytoplasm</keyword>
<dbReference type="FunFam" id="2.60.40.10:FF:001127">
    <property type="entry name" value="Myosin, light chain kinase a"/>
    <property type="match status" value="1"/>
</dbReference>
<dbReference type="Gene3D" id="2.60.40.10">
    <property type="entry name" value="Immunoglobulins"/>
    <property type="match status" value="10"/>
</dbReference>
<keyword evidence="16 21" id="KW-0067">ATP-binding</keyword>
<keyword evidence="9" id="KW-0597">Phosphoprotein</keyword>
<evidence type="ECO:0000256" key="20">
    <source>
        <dbReference type="ARBA" id="ARBA00030959"/>
    </source>
</evidence>
<dbReference type="PROSITE" id="PS00108">
    <property type="entry name" value="PROTEIN_KINASE_ST"/>
    <property type="match status" value="1"/>
</dbReference>
<evidence type="ECO:0000256" key="16">
    <source>
        <dbReference type="ARBA" id="ARBA00022840"/>
    </source>
</evidence>
<evidence type="ECO:0000259" key="23">
    <source>
        <dbReference type="PROSITE" id="PS50011"/>
    </source>
</evidence>
<evidence type="ECO:0000256" key="6">
    <source>
        <dbReference type="ARBA" id="ARBA00021842"/>
    </source>
</evidence>
<dbReference type="InterPro" id="IPR029343">
    <property type="entry name" value="CCDC14"/>
</dbReference>
<comment type="subcellular location">
    <subcellularLocation>
        <location evidence="3">Cytoplasm</location>
    </subcellularLocation>
</comment>
<keyword evidence="27" id="KW-1185">Reference proteome</keyword>
<keyword evidence="15" id="KW-0106">Calcium</keyword>
<keyword evidence="11" id="KW-0479">Metal-binding</keyword>
<feature type="domain" description="Ig-like" evidence="24">
    <location>
        <begin position="801"/>
        <end position="890"/>
    </location>
</feature>
<dbReference type="GO" id="GO:0004687">
    <property type="term" value="F:myosin light chain kinase activity"/>
    <property type="evidence" value="ECO:0007669"/>
    <property type="project" value="UniProtKB-EC"/>
</dbReference>
<feature type="domain" description="Ig-like" evidence="24">
    <location>
        <begin position="1228"/>
        <end position="1329"/>
    </location>
</feature>
<keyword evidence="10" id="KW-0808">Transferase</keyword>
<organism evidence="26 27">
    <name type="scientific">Acipenser ruthenus</name>
    <name type="common">Sterlet sturgeon</name>
    <dbReference type="NCBI Taxonomy" id="7906"/>
    <lineage>
        <taxon>Eukaryota</taxon>
        <taxon>Metazoa</taxon>
        <taxon>Chordata</taxon>
        <taxon>Craniata</taxon>
        <taxon>Vertebrata</taxon>
        <taxon>Euteleostomi</taxon>
        <taxon>Actinopterygii</taxon>
        <taxon>Chondrostei</taxon>
        <taxon>Acipenseriformes</taxon>
        <taxon>Acipenseridae</taxon>
        <taxon>Acipenser</taxon>
    </lineage>
</organism>
<evidence type="ECO:0000256" key="19">
    <source>
        <dbReference type="ARBA" id="ARBA00023319"/>
    </source>
</evidence>
<evidence type="ECO:0000256" key="11">
    <source>
        <dbReference type="ARBA" id="ARBA00022723"/>
    </source>
</evidence>
<evidence type="ECO:0000259" key="24">
    <source>
        <dbReference type="PROSITE" id="PS50835"/>
    </source>
</evidence>
<dbReference type="InterPro" id="IPR008271">
    <property type="entry name" value="Ser/Thr_kinase_AS"/>
</dbReference>
<accession>A0A662YXF4</accession>
<dbReference type="GO" id="GO:0060298">
    <property type="term" value="P:positive regulation of sarcomere organization"/>
    <property type="evidence" value="ECO:0007669"/>
    <property type="project" value="UniProtKB-ARBA"/>
</dbReference>
<dbReference type="InterPro" id="IPR003599">
    <property type="entry name" value="Ig_sub"/>
</dbReference>
<dbReference type="PANTHER" id="PTHR47633">
    <property type="entry name" value="IMMUNOGLOBULIN"/>
    <property type="match status" value="1"/>
</dbReference>
<dbReference type="InterPro" id="IPR003961">
    <property type="entry name" value="FN3_dom"/>
</dbReference>
<dbReference type="Proteomes" id="UP000289886">
    <property type="component" value="Unassembled WGS sequence"/>
</dbReference>
<feature type="domain" description="Ig-like" evidence="24">
    <location>
        <begin position="900"/>
        <end position="970"/>
    </location>
</feature>
<keyword evidence="13 21" id="KW-0547">Nucleotide-binding</keyword>
<evidence type="ECO:0000256" key="18">
    <source>
        <dbReference type="ARBA" id="ARBA00022860"/>
    </source>
</evidence>
<dbReference type="SMART" id="SM00408">
    <property type="entry name" value="IGc2"/>
    <property type="match status" value="9"/>
</dbReference>
<dbReference type="FunFam" id="2.60.40.10:FF:000147">
    <property type="entry name" value="Myosin light chain kinase"/>
    <property type="match status" value="1"/>
</dbReference>
<dbReference type="GO" id="GO:0046872">
    <property type="term" value="F:metal ion binding"/>
    <property type="evidence" value="ECO:0007669"/>
    <property type="project" value="UniProtKB-KW"/>
</dbReference>
<feature type="domain" description="Fibronectin type-III" evidence="25">
    <location>
        <begin position="1445"/>
        <end position="1539"/>
    </location>
</feature>
<evidence type="ECO:0000256" key="22">
    <source>
        <dbReference type="SAM" id="MobiDB-lite"/>
    </source>
</evidence>
<dbReference type="Gene3D" id="1.20.890.10">
    <property type="entry name" value="cAMP-dependent protein kinase regulatory subunit, dimerization-anchoring domain"/>
    <property type="match status" value="1"/>
</dbReference>
<dbReference type="SUPFAM" id="SSF47391">
    <property type="entry name" value="Dimerization-anchoring domain of cAMP-dependent PK regulatory subunit"/>
    <property type="match status" value="1"/>
</dbReference>
<evidence type="ECO:0000256" key="9">
    <source>
        <dbReference type="ARBA" id="ARBA00022553"/>
    </source>
</evidence>
<dbReference type="SMART" id="SM00060">
    <property type="entry name" value="FN3"/>
    <property type="match status" value="1"/>
</dbReference>
<feature type="region of interest" description="Disordered" evidence="22">
    <location>
        <begin position="1165"/>
        <end position="1206"/>
    </location>
</feature>
<dbReference type="PROSITE" id="PS00107">
    <property type="entry name" value="PROTEIN_KINASE_ATP"/>
    <property type="match status" value="1"/>
</dbReference>
<dbReference type="InterPro" id="IPR007110">
    <property type="entry name" value="Ig-like_dom"/>
</dbReference>